<keyword evidence="1" id="KW-0472">Membrane</keyword>
<dbReference type="Proteomes" id="UP000053352">
    <property type="component" value="Unassembled WGS sequence"/>
</dbReference>
<accession>A0A0V8RWY8</accession>
<dbReference type="RefSeq" id="WP_058371253.1">
    <property type="nucleotide sequence ID" value="NZ_LNTB01000001.1"/>
</dbReference>
<evidence type="ECO:0000313" key="2">
    <source>
        <dbReference type="EMBL" id="KSW12571.1"/>
    </source>
</evidence>
<protein>
    <submittedName>
        <fullName evidence="2">Uncharacterized protein</fullName>
    </submittedName>
</protein>
<organism evidence="2 3">
    <name type="scientific">Pyrodictium occultum</name>
    <dbReference type="NCBI Taxonomy" id="2309"/>
    <lineage>
        <taxon>Archaea</taxon>
        <taxon>Thermoproteota</taxon>
        <taxon>Thermoprotei</taxon>
        <taxon>Desulfurococcales</taxon>
        <taxon>Pyrodictiaceae</taxon>
        <taxon>Pyrodictium</taxon>
    </lineage>
</organism>
<dbReference type="AlphaFoldDB" id="A0A0V8RWY8"/>
<reference evidence="2 3" key="1">
    <citation type="submission" date="2015-11" db="EMBL/GenBank/DDBJ databases">
        <title>Genome sequence of Pyrodictium occultum PL-19, a marine hyperthermophilic archaeon isolated from Volcano, Italy.</title>
        <authorList>
            <person name="Utturkar S."/>
            <person name="Huber H."/>
            <person name="Leptihn S."/>
            <person name="Brown S."/>
            <person name="Stetter K.O."/>
            <person name="Podar M."/>
        </authorList>
    </citation>
    <scope>NUCLEOTIDE SEQUENCE [LARGE SCALE GENOMIC DNA]</scope>
    <source>
        <strain evidence="2 3">PL-19</strain>
    </source>
</reference>
<dbReference type="EMBL" id="LNTB01000001">
    <property type="protein sequence ID" value="KSW12571.1"/>
    <property type="molecule type" value="Genomic_DNA"/>
</dbReference>
<dbReference type="STRING" id="2309.CF15_07605"/>
<keyword evidence="1" id="KW-0812">Transmembrane</keyword>
<evidence type="ECO:0000256" key="1">
    <source>
        <dbReference type="SAM" id="Phobius"/>
    </source>
</evidence>
<dbReference type="InterPro" id="IPR019198">
    <property type="entry name" value="Beta_propeller_containing"/>
</dbReference>
<evidence type="ECO:0000313" key="3">
    <source>
        <dbReference type="Proteomes" id="UP000053352"/>
    </source>
</evidence>
<sequence>MGRISYSSITIMVAVLLLGIAAGYMLGSIHGRPGGAQPEAATATVTTTVTAAAGSGAGPPSTTTAGGRANTSLAVSWTGYGYRVPWSVVEELARLRPQSPVMPLGGASPAGPATREVGAAPEYSSTNVQVAGVDEPDIVKTNGTHIAVAAGSAAEVYNVYPPEALRLVSVFNASREVEELVGDEELALISHGRVEPVARVVHRVWVRGLFMENGQLVVVAEEARSPWLLPSRTWVIKLGPGMKPLWARAVTGSFYDARLYNDTLLLITYTGFLVRPLLLGAGSGPTPVPEPPLIVGPEPLETIVAAFSLRTGRVSTLTLIGAHPSAMYMPRGGRLYVVLPGVEELHRILGDRGNVTPGELAADLRRLWGSPSRWSRSLLVELAVEPGPRLSVRAVARLPGVVRKQWMLDEYRGVLRAVVEEQGFEEGRWVTRVSLYLFNSTNLRAIANTSIVVGERVHATLFLGPRLYLVTYRRIDPLFTVDLSDPRRPRVVGFIKSPGFDEYLYPVNETLLIGVGRDGPALRVSLYKVQRGGVEVLGRVHVGGRGYVWSPVLDPRLGHRAFTFDPRHGYILLPVSGAVAVPLKGATGMEKVYGGVAVVKLDARRGGLELLGVLGHSGAARSVYIDDAIYTVSPYSLPRVKAFNATTLEPVTAAPAGGGRG</sequence>
<feature type="transmembrane region" description="Helical" evidence="1">
    <location>
        <begin position="6"/>
        <end position="27"/>
    </location>
</feature>
<gene>
    <name evidence="2" type="ORF">CF15_07605</name>
</gene>
<proteinExistence type="predicted"/>
<name>A0A0V8RWY8_PYROC</name>
<dbReference type="Pfam" id="PF09826">
    <property type="entry name" value="Beta_propel"/>
    <property type="match status" value="1"/>
</dbReference>
<keyword evidence="1" id="KW-1133">Transmembrane helix</keyword>
<keyword evidence="3" id="KW-1185">Reference proteome</keyword>
<comment type="caution">
    <text evidence="2">The sequence shown here is derived from an EMBL/GenBank/DDBJ whole genome shotgun (WGS) entry which is preliminary data.</text>
</comment>